<proteinExistence type="predicted"/>
<evidence type="ECO:0000256" key="1">
    <source>
        <dbReference type="ARBA" id="ARBA00022737"/>
    </source>
</evidence>
<dbReference type="NCBIfam" id="TIGR03696">
    <property type="entry name" value="Rhs_assc_core"/>
    <property type="match status" value="1"/>
</dbReference>
<dbReference type="InterPro" id="IPR022385">
    <property type="entry name" value="Rhs_assc_core"/>
</dbReference>
<dbReference type="InterPro" id="IPR050708">
    <property type="entry name" value="T6SS_VgrG/RHS"/>
</dbReference>
<sequence length="1572" mass="168629">MIHSNFSLLTSLRCSSWLAVIAVLAIGVAAIFPNAAVAQGDFADPLPERPQVDSNYVDLVSGGVLISTVDVSIGPQGSGLSFGHTFSWDRWRPSTLGTVVYANIAVDERVYTVTAYGSADTFKISPLPSGSFTLSSEAGAELDYDAGNGKYTYRTPGGIVYEFLESLDVAASPAEAVLQKIIEPNGSITEFHYSVKSTCAVTCGGTVTKARLQSVTNSYGYQLHFDYVRSSDPTNWQDFGDWLSIKKVTALNRAVDWCGNTQVTCSYSKTWPSSSYTINSSGHGGRKLETVTDALGRTTTYSYSTFYYLSSLVENRLSGIKWPGSSSDNVTFSYHTSTTAYEGLVESVDRGFASWDYSYAIGASSIQTTVTHPTGPTEVLSANLSTGLVTSTTNTAGKTTSYTYDSENRLESVTLPEGNSTEYVYDARGNVKYTTEKPKSGSTVFVTCYEYVEGETLSSCGASPTYTGTTSATCSNQVTCNKVKRMIDARGEETAYTYNSTHGGLISSKAPDPDGGSSLPRPETRIFYTQKQARYKNSASTYANGPQIYVPDATAACNSSAFSGGYNASASHTNNNCSGGASDKAITKAAWPTTASANNLQALSVTNKAGDASASLTTSFTYDDFGWGEYVDGPLAGTGDRTLTIYDALGRLIGTVGPDPDGGGPLKHVATRTLYNSYGLVQSNEAGVTDADTAASWSATFIGLQKSQTDYDVYGRPVVSYVYDGVTTNIASLSQQNYDSAGRPDCTVIRMNPSLFSSIVSNPGSYDPCDSPTTTGIFGVDRVSKAVYESATGRLKKVIRAYDTPLAQDSATQTYTDNGLVATIVDANGNKTAYTYDGFDRLIKTCYPSKTTAGSVSTTDCEQIFYDDVDGGLVEKIRPRKGYAASSAAYDVAYAYDALGRLTSRSVPGPISGTETYSFAYDNFGRLTSSTLSGYTNSYDYDALGRLKTQTYSTGSGSIDFDYAYDAAGRLETLTYPDGWEADYAYDTLDRPLTVSNNANTLATIAYDSHGRRSSVTYGNGAVQSYAFDGLSRLDTLTNNLNGTTGDQTYSFDYNPASQIVKKTSSNSIFDWGPASLLTDSYTANGLNQYTNVDGATPVYDDSGNIVTDHRGQTYEYDAENVLRRVKASGGATLTTYYLHPDSTMRQKSSAAGVANYYYSGDQEILETDNAAGAELASNNVTRRYVRIPDSIDEAFLMIDYVSSGCSSGCETYAHTDARGSVVATSDASGDLIDSYTYSPFGESGPEGDSGFPFRFTGQKLDAETGLYYYKARWYDPEVGRFMQTDPIGYSDGMNMYAYVGNDPVNGTDPSGLRVTVYITCGTPRTPNCFGFGGSVHNSPNAGWHGIDTGAGDTLQQDIDTLDSYDLGFQFGRNVNDHVGYENFSDNNGKGGASNGEGRSIFGGGLCAERYCLRSEVGDAIFLATLLLAPEAALGRALLVGAAARLAVRASVSTASRAATLPGLLGVLAVAGGGAYLLSPPVAIVHGNSLRSQRPTTVYEVYNIRSGATLKYGITSNPLRNRYGSLWLKIRGADIRELETYSNRKEARDEERRLCQRYEAINGHKPPWSIRC</sequence>
<dbReference type="RefSeq" id="WP_379882893.1">
    <property type="nucleotide sequence ID" value="NZ_JBHPON010000002.1"/>
</dbReference>
<dbReference type="InterPro" id="IPR056823">
    <property type="entry name" value="TEN-like_YD-shell"/>
</dbReference>
<accession>A0ABW1KZ16</accession>
<dbReference type="Pfam" id="PF05593">
    <property type="entry name" value="RHS_repeat"/>
    <property type="match status" value="2"/>
</dbReference>
<feature type="domain" description="Teneurin-like YD-shell" evidence="3">
    <location>
        <begin position="1099"/>
        <end position="1305"/>
    </location>
</feature>
<dbReference type="InterPro" id="IPR006530">
    <property type="entry name" value="YD"/>
</dbReference>
<evidence type="ECO:0000313" key="5">
    <source>
        <dbReference type="Proteomes" id="UP001596116"/>
    </source>
</evidence>
<dbReference type="PANTHER" id="PTHR32305">
    <property type="match status" value="1"/>
</dbReference>
<dbReference type="InterPro" id="IPR031325">
    <property type="entry name" value="RHS_repeat"/>
</dbReference>
<name>A0ABW1KZ16_9PROT</name>
<evidence type="ECO:0000313" key="4">
    <source>
        <dbReference type="EMBL" id="MFC6035886.1"/>
    </source>
</evidence>
<dbReference type="EMBL" id="JBHPON010000002">
    <property type="protein sequence ID" value="MFC6035886.1"/>
    <property type="molecule type" value="Genomic_DNA"/>
</dbReference>
<reference evidence="4 5" key="1">
    <citation type="submission" date="2024-09" db="EMBL/GenBank/DDBJ databases">
        <authorList>
            <person name="Zhang Z.-H."/>
        </authorList>
    </citation>
    <scope>NUCLEOTIDE SEQUENCE [LARGE SCALE GENOMIC DNA]</scope>
    <source>
        <strain evidence="4 5">HHTR114</strain>
    </source>
</reference>
<dbReference type="PANTHER" id="PTHR32305:SF15">
    <property type="entry name" value="PROTEIN RHSA-RELATED"/>
    <property type="match status" value="1"/>
</dbReference>
<dbReference type="PRINTS" id="PR00394">
    <property type="entry name" value="RHSPROTEIN"/>
</dbReference>
<keyword evidence="1" id="KW-0677">Repeat</keyword>
<keyword evidence="5" id="KW-1185">Reference proteome</keyword>
<dbReference type="NCBIfam" id="TIGR01643">
    <property type="entry name" value="YD_repeat_2x"/>
    <property type="match status" value="3"/>
</dbReference>
<feature type="domain" description="Teneurin-like YD-shell" evidence="3">
    <location>
        <begin position="916"/>
        <end position="991"/>
    </location>
</feature>
<dbReference type="Proteomes" id="UP001596116">
    <property type="component" value="Unassembled WGS sequence"/>
</dbReference>
<comment type="caution">
    <text evidence="4">The sequence shown here is derived from an EMBL/GenBank/DDBJ whole genome shotgun (WGS) entry which is preliminary data.</text>
</comment>
<evidence type="ECO:0000259" key="3">
    <source>
        <dbReference type="Pfam" id="PF25023"/>
    </source>
</evidence>
<dbReference type="Gene3D" id="2.180.10.10">
    <property type="entry name" value="RHS repeat-associated core"/>
    <property type="match status" value="2"/>
</dbReference>
<protein>
    <submittedName>
        <fullName evidence="4">RHS repeat domain-containing protein</fullName>
    </submittedName>
</protein>
<dbReference type="Pfam" id="PF25023">
    <property type="entry name" value="TEN_YD-shell"/>
    <property type="match status" value="2"/>
</dbReference>
<organism evidence="4 5">
    <name type="scientific">Hyphococcus aureus</name>
    <dbReference type="NCBI Taxonomy" id="2666033"/>
    <lineage>
        <taxon>Bacteria</taxon>
        <taxon>Pseudomonadati</taxon>
        <taxon>Pseudomonadota</taxon>
        <taxon>Alphaproteobacteria</taxon>
        <taxon>Parvularculales</taxon>
        <taxon>Parvularculaceae</taxon>
        <taxon>Hyphococcus</taxon>
    </lineage>
</organism>
<evidence type="ECO:0000256" key="2">
    <source>
        <dbReference type="SAM" id="MobiDB-lite"/>
    </source>
</evidence>
<gene>
    <name evidence="4" type="ORF">ACFMB1_10045</name>
</gene>
<feature type="region of interest" description="Disordered" evidence="2">
    <location>
        <begin position="501"/>
        <end position="521"/>
    </location>
</feature>